<dbReference type="CDD" id="cd21378">
    <property type="entry name" value="eIF3E"/>
    <property type="match status" value="1"/>
</dbReference>
<dbReference type="Proteomes" id="UP000054783">
    <property type="component" value="Unassembled WGS sequence"/>
</dbReference>
<dbReference type="OrthoDB" id="417252at2759"/>
<proteinExistence type="inferred from homology"/>
<dbReference type="AlphaFoldDB" id="A0A0V0ZZR0"/>
<evidence type="ECO:0000313" key="9">
    <source>
        <dbReference type="Proteomes" id="UP000054783"/>
    </source>
</evidence>
<dbReference type="STRING" id="990121.A0A0V0ZZR0"/>
<keyword evidence="1 5" id="KW-0963">Cytoplasm</keyword>
<name>A0A0V0ZZR0_9BILA</name>
<dbReference type="GO" id="GO:0003743">
    <property type="term" value="F:translation initiation factor activity"/>
    <property type="evidence" value="ECO:0007669"/>
    <property type="project" value="UniProtKB-UniRule"/>
</dbReference>
<accession>A0A0V0ZZR0</accession>
<dbReference type="SMART" id="SM00088">
    <property type="entry name" value="PINT"/>
    <property type="match status" value="1"/>
</dbReference>
<gene>
    <name evidence="8" type="primary">EIF3E</name>
    <name evidence="8" type="ORF">T12_4621</name>
</gene>
<evidence type="ECO:0000256" key="6">
    <source>
        <dbReference type="PIRNR" id="PIRNR016255"/>
    </source>
</evidence>
<dbReference type="EMBL" id="JYDQ01000053">
    <property type="protein sequence ID" value="KRY18001.1"/>
    <property type="molecule type" value="Genomic_DNA"/>
</dbReference>
<dbReference type="HAMAP" id="MF_03004">
    <property type="entry name" value="eIF3e"/>
    <property type="match status" value="1"/>
</dbReference>
<sequence>MPKYDLTFRMVEFLDSHLVIPLFEFLAEQKIYPAKEVLKAKLDLLQLTKMADYLSETHEALYGTAAPEFAAHRATVMDEFRCMQDRIDPVIVILDDPNVEQMMKNSNCDSRQLVDYIVENHEFHPDMLDTLFKYAKFQFECGNYGVAGACLNSFRTLVPQHHPNYLNALWGRLACSILDQNSVSARDDLVRLKTFIDNDPFDSELTLLQQRAWFIHWSLFVNFHYAKGRDEIIDMFLNNYAYLNPIQILCPHILRYLTAAVILNKRRQTCVKELVRIIELEAYQYRDPLTEFIECLYITYDFERAQVKLQECEEVASKDFFLVACMKDFIDAARMLNFEIYCRVHRCVSLSSVAVKLGTDADKTEKWIVNLIRNARLDAKLDALKVSTVFLFNLDFKYYLHLFKQGHIIMGNRQPNVYESVMENTRILSFRAQSLAYQLEKNALEDGNKEENNFDANSRRNSVHD</sequence>
<comment type="function">
    <text evidence="5">Component of the eukaryotic translation initiation factor 3 (eIF-3) complex, which is involved in protein synthesis of a specialized repertoire of mRNAs and, together with other initiation factors, stimulates binding of mRNA and methionyl-tRNAi to the 40S ribosome. The eIF-3 complex specifically targets and initiates translation of a subset of mRNAs involved in cell proliferation.</text>
</comment>
<comment type="subcellular location">
    <subcellularLocation>
        <location evidence="5 6">Cytoplasm</location>
    </subcellularLocation>
</comment>
<comment type="caution">
    <text evidence="8">The sequence shown here is derived from an EMBL/GenBank/DDBJ whole genome shotgun (WGS) entry which is preliminary data.</text>
</comment>
<evidence type="ECO:0000256" key="2">
    <source>
        <dbReference type="ARBA" id="ARBA00022540"/>
    </source>
</evidence>
<dbReference type="InterPro" id="IPR019010">
    <property type="entry name" value="eIF3e_N"/>
</dbReference>
<comment type="similarity">
    <text evidence="5 6">Belongs to the eIF-3 subunit E family.</text>
</comment>
<dbReference type="InterPro" id="IPR000717">
    <property type="entry name" value="PCI_dom"/>
</dbReference>
<reference evidence="8 9" key="1">
    <citation type="submission" date="2015-01" db="EMBL/GenBank/DDBJ databases">
        <title>Evolution of Trichinella species and genotypes.</title>
        <authorList>
            <person name="Korhonen P.K."/>
            <person name="Edoardo P."/>
            <person name="Giuseppe L.R."/>
            <person name="Gasser R.B."/>
        </authorList>
    </citation>
    <scope>NUCLEOTIDE SEQUENCE [LARGE SCALE GENOMIC DNA]</scope>
    <source>
        <strain evidence="8">ISS2496</strain>
    </source>
</reference>
<organism evidence="8 9">
    <name type="scientific">Trichinella patagoniensis</name>
    <dbReference type="NCBI Taxonomy" id="990121"/>
    <lineage>
        <taxon>Eukaryota</taxon>
        <taxon>Metazoa</taxon>
        <taxon>Ecdysozoa</taxon>
        <taxon>Nematoda</taxon>
        <taxon>Enoplea</taxon>
        <taxon>Dorylaimia</taxon>
        <taxon>Trichinellida</taxon>
        <taxon>Trichinellidae</taxon>
        <taxon>Trichinella</taxon>
    </lineage>
</organism>
<dbReference type="InterPro" id="IPR016650">
    <property type="entry name" value="eIF3e"/>
</dbReference>
<evidence type="ECO:0000256" key="4">
    <source>
        <dbReference type="ARBA" id="ARBA00047068"/>
    </source>
</evidence>
<evidence type="ECO:0000259" key="7">
    <source>
        <dbReference type="PROSITE" id="PS50250"/>
    </source>
</evidence>
<dbReference type="InterPro" id="IPR036390">
    <property type="entry name" value="WH_DNA-bd_sf"/>
</dbReference>
<keyword evidence="2 5" id="KW-0396">Initiation factor</keyword>
<keyword evidence="9" id="KW-1185">Reference proteome</keyword>
<dbReference type="Pfam" id="PF09440">
    <property type="entry name" value="eIF3_N"/>
    <property type="match status" value="1"/>
</dbReference>
<dbReference type="SUPFAM" id="SSF46785">
    <property type="entry name" value="Winged helix' DNA-binding domain"/>
    <property type="match status" value="1"/>
</dbReference>
<comment type="subunit">
    <text evidence="4">Component of the eukaryotic translation initiation factor 3 (eIF-3) complex. The eIF-3 complex interacts with pix. Interacts with mxt.</text>
</comment>
<dbReference type="PIRSF" id="PIRSF016255">
    <property type="entry name" value="eIF3e_su6"/>
    <property type="match status" value="1"/>
</dbReference>
<dbReference type="Pfam" id="PF01399">
    <property type="entry name" value="PCI"/>
    <property type="match status" value="1"/>
</dbReference>
<dbReference type="GO" id="GO:0071540">
    <property type="term" value="C:eukaryotic translation initiation factor 3 complex, eIF3e"/>
    <property type="evidence" value="ECO:0007669"/>
    <property type="project" value="UniProtKB-UniRule"/>
</dbReference>
<evidence type="ECO:0000256" key="3">
    <source>
        <dbReference type="ARBA" id="ARBA00022917"/>
    </source>
</evidence>
<dbReference type="GO" id="GO:0016282">
    <property type="term" value="C:eukaryotic 43S preinitiation complex"/>
    <property type="evidence" value="ECO:0007669"/>
    <property type="project" value="UniProtKB-UniRule"/>
</dbReference>
<dbReference type="GO" id="GO:0001732">
    <property type="term" value="P:formation of cytoplasmic translation initiation complex"/>
    <property type="evidence" value="ECO:0007669"/>
    <property type="project" value="UniProtKB-UniRule"/>
</dbReference>
<dbReference type="PROSITE" id="PS50250">
    <property type="entry name" value="PCI"/>
    <property type="match status" value="1"/>
</dbReference>
<feature type="domain" description="PCI" evidence="7">
    <location>
        <begin position="221"/>
        <end position="395"/>
    </location>
</feature>
<dbReference type="GO" id="GO:0033290">
    <property type="term" value="C:eukaryotic 48S preinitiation complex"/>
    <property type="evidence" value="ECO:0007669"/>
    <property type="project" value="UniProtKB-UniRule"/>
</dbReference>
<dbReference type="SMART" id="SM01186">
    <property type="entry name" value="eIF3_N"/>
    <property type="match status" value="1"/>
</dbReference>
<evidence type="ECO:0000313" key="8">
    <source>
        <dbReference type="EMBL" id="KRY18001.1"/>
    </source>
</evidence>
<protein>
    <recommendedName>
        <fullName evidence="5 6">Eukaryotic translation initiation factor 3 subunit E</fullName>
        <shortName evidence="5">eIF3e</shortName>
    </recommendedName>
    <alternativeName>
        <fullName evidence="5">Eukaryotic translation initiation factor 3 subunit 6</fullName>
    </alternativeName>
</protein>
<keyword evidence="3 5" id="KW-0648">Protein biosynthesis</keyword>
<evidence type="ECO:0000256" key="5">
    <source>
        <dbReference type="HAMAP-Rule" id="MF_03004"/>
    </source>
</evidence>
<dbReference type="PANTHER" id="PTHR10317">
    <property type="entry name" value="EUKARYOTIC TRANSLATION INITIATION FACTOR 3 SUBUNIT E"/>
    <property type="match status" value="1"/>
</dbReference>
<evidence type="ECO:0000256" key="1">
    <source>
        <dbReference type="ARBA" id="ARBA00022490"/>
    </source>
</evidence>